<dbReference type="GO" id="GO:0004312">
    <property type="term" value="F:fatty acid synthase activity"/>
    <property type="evidence" value="ECO:0007669"/>
    <property type="project" value="TreeGrafter"/>
</dbReference>
<evidence type="ECO:0000256" key="5">
    <source>
        <dbReference type="ARBA" id="ARBA00022737"/>
    </source>
</evidence>
<keyword evidence="5" id="KW-0677">Repeat</keyword>
<keyword evidence="8" id="KW-1185">Reference proteome</keyword>
<proteinExistence type="predicted"/>
<name>A0A9P6QT47_9FUNG</name>
<dbReference type="Gene3D" id="1.10.1240.100">
    <property type="match status" value="1"/>
</dbReference>
<dbReference type="InterPro" id="IPR018201">
    <property type="entry name" value="Ketoacyl_synth_AS"/>
</dbReference>
<dbReference type="GO" id="GO:0004315">
    <property type="term" value="F:3-oxoacyl-[acyl-carrier-protein] synthase activity"/>
    <property type="evidence" value="ECO:0007669"/>
    <property type="project" value="InterPro"/>
</dbReference>
<dbReference type="SUPFAM" id="SSF53901">
    <property type="entry name" value="Thiolase-like"/>
    <property type="match status" value="1"/>
</dbReference>
<organism evidence="7 8">
    <name type="scientific">Linnemannia gamsii</name>
    <dbReference type="NCBI Taxonomy" id="64522"/>
    <lineage>
        <taxon>Eukaryota</taxon>
        <taxon>Fungi</taxon>
        <taxon>Fungi incertae sedis</taxon>
        <taxon>Mucoromycota</taxon>
        <taxon>Mortierellomycotina</taxon>
        <taxon>Mortierellomycetes</taxon>
        <taxon>Mortierellales</taxon>
        <taxon>Mortierellaceae</taxon>
        <taxon>Linnemannia</taxon>
    </lineage>
</organism>
<evidence type="ECO:0000259" key="6">
    <source>
        <dbReference type="PROSITE" id="PS52004"/>
    </source>
</evidence>
<dbReference type="CDD" id="cd00833">
    <property type="entry name" value="PKS"/>
    <property type="match status" value="1"/>
</dbReference>
<evidence type="ECO:0000313" key="7">
    <source>
        <dbReference type="EMBL" id="KAG0299761.1"/>
    </source>
</evidence>
<evidence type="ECO:0000256" key="3">
    <source>
        <dbReference type="ARBA" id="ARBA00022553"/>
    </source>
</evidence>
<dbReference type="AlphaFoldDB" id="A0A9P6QT47"/>
<dbReference type="InterPro" id="IPR020841">
    <property type="entry name" value="PKS_Beta-ketoAc_synthase_dom"/>
</dbReference>
<dbReference type="PANTHER" id="PTHR43775">
    <property type="entry name" value="FATTY ACID SYNTHASE"/>
    <property type="match status" value="1"/>
</dbReference>
<dbReference type="Gene3D" id="3.40.47.10">
    <property type="match status" value="1"/>
</dbReference>
<dbReference type="EMBL" id="JAAAIN010001848">
    <property type="protein sequence ID" value="KAG0299761.1"/>
    <property type="molecule type" value="Genomic_DNA"/>
</dbReference>
<keyword evidence="4" id="KW-0808">Transferase</keyword>
<dbReference type="SMART" id="SM00825">
    <property type="entry name" value="PKS_KS"/>
    <property type="match status" value="1"/>
</dbReference>
<comment type="caution">
    <text evidence="7">The sequence shown here is derived from an EMBL/GenBank/DDBJ whole genome shotgun (WGS) entry which is preliminary data.</text>
</comment>
<dbReference type="InterPro" id="IPR050091">
    <property type="entry name" value="PKS_NRPS_Biosynth_Enz"/>
</dbReference>
<dbReference type="InterPro" id="IPR014030">
    <property type="entry name" value="Ketoacyl_synth_N"/>
</dbReference>
<feature type="non-terminal residue" evidence="7">
    <location>
        <position position="1"/>
    </location>
</feature>
<sequence length="587" mass="63129">DDIDALWANLLAERDSIGKLPANRWHQAPAIGHAGVIESIDEFDSLFFGISPSEAQAMDPQQRLLMLYVYRVIEDAGYSVQSLSGSDTALLVGNAAGNGYGHLLAQAGETVAGYSAAGLAGSMGPNRMSYWLNWHGPSEPIDTACSSSLVAVHRALELLRSGQCAQAVVGGVNTLLSMEMHESFTRAGMLSRDGRCKTFSAQADGYARGEGVGMVFLKPLPAAERDGDHIYGLIKGSATNHGGRANSLTAPNPRAQANLIKAALKQAGVEPETVGYIEAHGTGTPLGDSVEVQGLKSAFAELATGLPVGYCGLGSVKSNIGHLELAAGVVGLIKVLLQLQHRTLVKSLHCEEVNPLLALGKSPFYVVQQTRAWEALRDRQGQALPLRAGVSSFGFGGVNAHVIVEEYVGPPRVTTVSGPVVVVLSARNEERLRAQVQQLLAYLERQPEVNLIDLAYTLQVGREALGVRLALVVRSVDGLQERLSGYACGETAQEDTVHGEVKREQGTLAVFRADEELQEAIGKWIARGKLSKLAQLWVQGLEVEWERLYAQTKPQRISLPTYPFAKERYWISQTVVPGGPERQLHPL</sequence>
<evidence type="ECO:0000256" key="1">
    <source>
        <dbReference type="ARBA" id="ARBA00022450"/>
    </source>
</evidence>
<keyword evidence="1" id="KW-0596">Phosphopantetheine</keyword>
<feature type="domain" description="Ketosynthase family 3 (KS3)" evidence="6">
    <location>
        <begin position="1"/>
        <end position="406"/>
    </location>
</feature>
<evidence type="ECO:0000256" key="4">
    <source>
        <dbReference type="ARBA" id="ARBA00022679"/>
    </source>
</evidence>
<gene>
    <name evidence="7" type="ORF">BGZ97_003553</name>
</gene>
<dbReference type="GO" id="GO:0006633">
    <property type="term" value="P:fatty acid biosynthetic process"/>
    <property type="evidence" value="ECO:0007669"/>
    <property type="project" value="InterPro"/>
</dbReference>
<feature type="non-terminal residue" evidence="7">
    <location>
        <position position="587"/>
    </location>
</feature>
<dbReference type="InterPro" id="IPR014031">
    <property type="entry name" value="Ketoacyl_synth_C"/>
</dbReference>
<dbReference type="Pfam" id="PF02801">
    <property type="entry name" value="Ketoacyl-synt_C"/>
    <property type="match status" value="1"/>
</dbReference>
<protein>
    <recommendedName>
        <fullName evidence="6">Ketosynthase family 3 (KS3) domain-containing protein</fullName>
    </recommendedName>
</protein>
<reference evidence="7" key="1">
    <citation type="journal article" date="2020" name="Fungal Divers.">
        <title>Resolving the Mortierellaceae phylogeny through synthesis of multi-gene phylogenetics and phylogenomics.</title>
        <authorList>
            <person name="Vandepol N."/>
            <person name="Liber J."/>
            <person name="Desiro A."/>
            <person name="Na H."/>
            <person name="Kennedy M."/>
            <person name="Barry K."/>
            <person name="Grigoriev I.V."/>
            <person name="Miller A.N."/>
            <person name="O'Donnell K."/>
            <person name="Stajich J.E."/>
            <person name="Bonito G."/>
        </authorList>
    </citation>
    <scope>NUCLEOTIDE SEQUENCE</scope>
    <source>
        <strain evidence="7">NVP60</strain>
    </source>
</reference>
<dbReference type="OrthoDB" id="329835at2759"/>
<dbReference type="Proteomes" id="UP000823405">
    <property type="component" value="Unassembled WGS sequence"/>
</dbReference>
<dbReference type="GO" id="GO:0005737">
    <property type="term" value="C:cytoplasm"/>
    <property type="evidence" value="ECO:0007669"/>
    <property type="project" value="TreeGrafter"/>
</dbReference>
<dbReference type="InterPro" id="IPR016039">
    <property type="entry name" value="Thiolase-like"/>
</dbReference>
<keyword evidence="3" id="KW-0597">Phosphoprotein</keyword>
<accession>A0A9P6QT47</accession>
<dbReference type="PROSITE" id="PS52004">
    <property type="entry name" value="KS3_2"/>
    <property type="match status" value="1"/>
</dbReference>
<dbReference type="GO" id="GO:0005886">
    <property type="term" value="C:plasma membrane"/>
    <property type="evidence" value="ECO:0007669"/>
    <property type="project" value="TreeGrafter"/>
</dbReference>
<dbReference type="PANTHER" id="PTHR43775:SF37">
    <property type="entry name" value="SI:DKEY-61P9.11"/>
    <property type="match status" value="1"/>
</dbReference>
<evidence type="ECO:0000256" key="2">
    <source>
        <dbReference type="ARBA" id="ARBA00022490"/>
    </source>
</evidence>
<dbReference type="PROSITE" id="PS00606">
    <property type="entry name" value="KS3_1"/>
    <property type="match status" value="1"/>
</dbReference>
<evidence type="ECO:0000313" key="8">
    <source>
        <dbReference type="Proteomes" id="UP000823405"/>
    </source>
</evidence>
<dbReference type="Pfam" id="PF00109">
    <property type="entry name" value="ketoacyl-synt"/>
    <property type="match status" value="1"/>
</dbReference>
<keyword evidence="2" id="KW-0963">Cytoplasm</keyword>
<dbReference type="Pfam" id="PF22336">
    <property type="entry name" value="RhiE-like_linker"/>
    <property type="match status" value="1"/>
</dbReference>
<dbReference type="InterPro" id="IPR054514">
    <property type="entry name" value="RhiE-like_linker"/>
</dbReference>